<sequence>MSNGSPFAVHKALIGIGGEPKTVKRLRSGDLLVETNSAIQTKSFLLAKTFLNSPLIVTPHKSLNSCRGVISEPDLLSTSESEILEGISDQGVIQVRRITIKKNTTVFPTQHLILTFNSPNLPTSIKAVYLHCKIRPYIPNPLRCFKCQRFGHSQTSCRGHLTCSKCASVGHSSTDCILEPKCFNCSQPHTADSKLCPKWKTEKQIQEIKTNRNITYVEARKLIVPQTSHTYAQAAKSSNKTSSTQTDENITKIKCPPLELLQPLSSTTRTNLSISTPDVSTSSSSTQAQLLPSTSSISTSNSESQPPIPTCTDAPSNNMVTPIESSSSIIPTFSSQSVIQPPSDSNKVQDAKKLAKARSRKRKKELLKKMKEAIIDIKMNPHRPKKPASDESTTDEEEMIVSDVEDEIESNPDYVKENGKTYYQGQLLLTPMKHRK</sequence>
<feature type="compositionally biased region" description="Low complexity" evidence="1">
    <location>
        <begin position="273"/>
        <end position="304"/>
    </location>
</feature>
<dbReference type="AlphaFoldDB" id="A0A8X6VPD2"/>
<name>A0A8X6VPD2_TRICX</name>
<comment type="caution">
    <text evidence="3">The sequence shown here is derived from an EMBL/GenBank/DDBJ whole genome shotgun (WGS) entry which is preliminary data.</text>
</comment>
<protein>
    <submittedName>
        <fullName evidence="3">Putative RNA-directed DNA polymerase from transposon BS</fullName>
    </submittedName>
</protein>
<reference evidence="3" key="1">
    <citation type="submission" date="2020-08" db="EMBL/GenBank/DDBJ databases">
        <title>Multicomponent nature underlies the extraordinary mechanical properties of spider dragline silk.</title>
        <authorList>
            <person name="Kono N."/>
            <person name="Nakamura H."/>
            <person name="Mori M."/>
            <person name="Yoshida Y."/>
            <person name="Ohtoshi R."/>
            <person name="Malay A.D."/>
            <person name="Moran D.A.P."/>
            <person name="Tomita M."/>
            <person name="Numata K."/>
            <person name="Arakawa K."/>
        </authorList>
    </citation>
    <scope>NUCLEOTIDE SEQUENCE</scope>
</reference>
<dbReference type="Proteomes" id="UP000887159">
    <property type="component" value="Unassembled WGS sequence"/>
</dbReference>
<feature type="region of interest" description="Disordered" evidence="1">
    <location>
        <begin position="270"/>
        <end position="324"/>
    </location>
</feature>
<dbReference type="InterPro" id="IPR036875">
    <property type="entry name" value="Znf_CCHC_sf"/>
</dbReference>
<evidence type="ECO:0000256" key="1">
    <source>
        <dbReference type="SAM" id="MobiDB-lite"/>
    </source>
</evidence>
<dbReference type="InterPro" id="IPR001878">
    <property type="entry name" value="Znf_CCHC"/>
</dbReference>
<proteinExistence type="predicted"/>
<dbReference type="EMBL" id="BMAU01021358">
    <property type="protein sequence ID" value="GFY21439.1"/>
    <property type="molecule type" value="Genomic_DNA"/>
</dbReference>
<keyword evidence="3" id="KW-0808">Transferase</keyword>
<dbReference type="GO" id="GO:0003676">
    <property type="term" value="F:nucleic acid binding"/>
    <property type="evidence" value="ECO:0007669"/>
    <property type="project" value="InterPro"/>
</dbReference>
<dbReference type="GO" id="GO:0003964">
    <property type="term" value="F:RNA-directed DNA polymerase activity"/>
    <property type="evidence" value="ECO:0007669"/>
    <property type="project" value="UniProtKB-KW"/>
</dbReference>
<gene>
    <name evidence="3" type="primary">RTase_45</name>
    <name evidence="3" type="ORF">TNCV_1165871</name>
</gene>
<dbReference type="GO" id="GO:0008270">
    <property type="term" value="F:zinc ion binding"/>
    <property type="evidence" value="ECO:0007669"/>
    <property type="project" value="InterPro"/>
</dbReference>
<keyword evidence="3" id="KW-0695">RNA-directed DNA polymerase</keyword>
<accession>A0A8X6VPD2</accession>
<organism evidence="3 4">
    <name type="scientific">Trichonephila clavipes</name>
    <name type="common">Golden silk orbweaver</name>
    <name type="synonym">Nephila clavipes</name>
    <dbReference type="NCBI Taxonomy" id="2585209"/>
    <lineage>
        <taxon>Eukaryota</taxon>
        <taxon>Metazoa</taxon>
        <taxon>Ecdysozoa</taxon>
        <taxon>Arthropoda</taxon>
        <taxon>Chelicerata</taxon>
        <taxon>Arachnida</taxon>
        <taxon>Araneae</taxon>
        <taxon>Araneomorphae</taxon>
        <taxon>Entelegynae</taxon>
        <taxon>Araneoidea</taxon>
        <taxon>Nephilidae</taxon>
        <taxon>Trichonephila</taxon>
    </lineage>
</organism>
<dbReference type="SUPFAM" id="SSF57756">
    <property type="entry name" value="Retrovirus zinc finger-like domains"/>
    <property type="match status" value="1"/>
</dbReference>
<evidence type="ECO:0000259" key="2">
    <source>
        <dbReference type="SMART" id="SM00343"/>
    </source>
</evidence>
<feature type="region of interest" description="Disordered" evidence="1">
    <location>
        <begin position="229"/>
        <end position="249"/>
    </location>
</feature>
<feature type="domain" description="CCHC-type" evidence="2">
    <location>
        <begin position="143"/>
        <end position="159"/>
    </location>
</feature>
<keyword evidence="3" id="KW-0548">Nucleotidyltransferase</keyword>
<feature type="compositionally biased region" description="Polar residues" evidence="1">
    <location>
        <begin position="229"/>
        <end position="248"/>
    </location>
</feature>
<keyword evidence="4" id="KW-1185">Reference proteome</keyword>
<feature type="domain" description="CCHC-type" evidence="2">
    <location>
        <begin position="162"/>
        <end position="178"/>
    </location>
</feature>
<evidence type="ECO:0000313" key="3">
    <source>
        <dbReference type="EMBL" id="GFY21439.1"/>
    </source>
</evidence>
<dbReference type="SMART" id="SM00343">
    <property type="entry name" value="ZnF_C2HC"/>
    <property type="match status" value="2"/>
</dbReference>
<evidence type="ECO:0000313" key="4">
    <source>
        <dbReference type="Proteomes" id="UP000887159"/>
    </source>
</evidence>